<comment type="pathway">
    <text evidence="11">Glycolipid biosynthesis; lipid IV(A) biosynthesis; lipid IV(A) from (3R)-3-hydroxytetradecanoyl-[acyl-carrier-protein] and UDP-N-acetyl-alpha-D-glucosamine: step 5/6.</text>
</comment>
<dbReference type="STRING" id="584787.GCA_001247655_00372"/>
<protein>
    <recommendedName>
        <fullName evidence="4 11">Lipid-A-disaccharide synthase</fullName>
        <ecNumber evidence="3 11">2.4.1.182</ecNumber>
    </recommendedName>
</protein>
<evidence type="ECO:0000256" key="6">
    <source>
        <dbReference type="ARBA" id="ARBA00022556"/>
    </source>
</evidence>
<gene>
    <name evidence="11" type="primary">lpxB</name>
    <name evidence="12" type="ORF">EDC28_10355</name>
</gene>
<evidence type="ECO:0000256" key="2">
    <source>
        <dbReference type="ARBA" id="ARBA00007868"/>
    </source>
</evidence>
<evidence type="ECO:0000256" key="10">
    <source>
        <dbReference type="ARBA" id="ARBA00048975"/>
    </source>
</evidence>
<dbReference type="InterPro" id="IPR003835">
    <property type="entry name" value="Glyco_trans_19"/>
</dbReference>
<evidence type="ECO:0000256" key="1">
    <source>
        <dbReference type="ARBA" id="ARBA00002056"/>
    </source>
</evidence>
<dbReference type="UniPathway" id="UPA00973"/>
<keyword evidence="13" id="KW-1185">Reference proteome</keyword>
<dbReference type="EMBL" id="RJUL01000003">
    <property type="protein sequence ID" value="ROQ28463.1"/>
    <property type="molecule type" value="Genomic_DNA"/>
</dbReference>
<evidence type="ECO:0000256" key="8">
    <source>
        <dbReference type="ARBA" id="ARBA00022679"/>
    </source>
</evidence>
<evidence type="ECO:0000256" key="9">
    <source>
        <dbReference type="ARBA" id="ARBA00023098"/>
    </source>
</evidence>
<dbReference type="PANTHER" id="PTHR30372:SF4">
    <property type="entry name" value="LIPID-A-DISACCHARIDE SYNTHASE, MITOCHONDRIAL-RELATED"/>
    <property type="match status" value="1"/>
</dbReference>
<comment type="caution">
    <text evidence="12">The sequence shown here is derived from an EMBL/GenBank/DDBJ whole genome shotgun (WGS) entry which is preliminary data.</text>
</comment>
<dbReference type="Pfam" id="PF02684">
    <property type="entry name" value="LpxB"/>
    <property type="match status" value="1"/>
</dbReference>
<dbReference type="GO" id="GO:0016020">
    <property type="term" value="C:membrane"/>
    <property type="evidence" value="ECO:0007669"/>
    <property type="project" value="GOC"/>
</dbReference>
<keyword evidence="5 11" id="KW-0444">Lipid biosynthesis</keyword>
<dbReference type="NCBIfam" id="TIGR00215">
    <property type="entry name" value="lpxB"/>
    <property type="match status" value="1"/>
</dbReference>
<comment type="catalytic activity">
    <reaction evidence="10 11">
        <text>a lipid X + a UDP-2-N,3-O-bis[(3R)-3-hydroxyacyl]-alpha-D-glucosamine = a lipid A disaccharide + UDP + H(+)</text>
        <dbReference type="Rhea" id="RHEA:67828"/>
        <dbReference type="ChEBI" id="CHEBI:15378"/>
        <dbReference type="ChEBI" id="CHEBI:58223"/>
        <dbReference type="ChEBI" id="CHEBI:137748"/>
        <dbReference type="ChEBI" id="CHEBI:176338"/>
        <dbReference type="ChEBI" id="CHEBI:176343"/>
        <dbReference type="EC" id="2.4.1.182"/>
    </reaction>
</comment>
<keyword evidence="7 11" id="KW-0328">Glycosyltransferase</keyword>
<proteinExistence type="inferred from homology"/>
<evidence type="ECO:0000256" key="7">
    <source>
        <dbReference type="ARBA" id="ARBA00022676"/>
    </source>
</evidence>
<comment type="catalytic activity">
    <reaction evidence="11">
        <text>2-N,3-O-bis[(3R)-3-hydroxytetradecanoyl]-alpha-D-glucosaminyl 1-phosphate + UDP-2-N,3-O-bis[(3R)-3-hydroxytetradecanoyl]-alpha-D-glucosamine = lipid A disaccharide (E. coli) + UDP + H(+)</text>
        <dbReference type="Rhea" id="RHEA:22668"/>
        <dbReference type="ChEBI" id="CHEBI:15378"/>
        <dbReference type="ChEBI" id="CHEBI:57957"/>
        <dbReference type="ChEBI" id="CHEBI:58223"/>
        <dbReference type="ChEBI" id="CHEBI:58466"/>
        <dbReference type="ChEBI" id="CHEBI:78847"/>
    </reaction>
</comment>
<evidence type="ECO:0000256" key="3">
    <source>
        <dbReference type="ARBA" id="ARBA00012687"/>
    </source>
</evidence>
<evidence type="ECO:0000313" key="13">
    <source>
        <dbReference type="Proteomes" id="UP000268033"/>
    </source>
</evidence>
<dbReference type="EC" id="2.4.1.182" evidence="3 11"/>
<dbReference type="GO" id="GO:0009245">
    <property type="term" value="P:lipid A biosynthetic process"/>
    <property type="evidence" value="ECO:0007669"/>
    <property type="project" value="UniProtKB-UniRule"/>
</dbReference>
<dbReference type="GO" id="GO:0008915">
    <property type="term" value="F:lipid-A-disaccharide synthase activity"/>
    <property type="evidence" value="ECO:0007669"/>
    <property type="project" value="UniProtKB-UniRule"/>
</dbReference>
<reference evidence="12 13" key="1">
    <citation type="submission" date="2018-11" db="EMBL/GenBank/DDBJ databases">
        <title>Genomic Encyclopedia of Type Strains, Phase IV (KMG-IV): sequencing the most valuable type-strain genomes for metagenomic binning, comparative biology and taxonomic classification.</title>
        <authorList>
            <person name="Goeker M."/>
        </authorList>
    </citation>
    <scope>NUCLEOTIDE SEQUENCE [LARGE SCALE GENOMIC DNA]</scope>
    <source>
        <strain evidence="12 13">DSM 21945</strain>
    </source>
</reference>
<accession>A0A3N1PIP9</accession>
<keyword evidence="9 11" id="KW-0443">Lipid metabolism</keyword>
<dbReference type="PANTHER" id="PTHR30372">
    <property type="entry name" value="LIPID-A-DISACCHARIDE SYNTHASE"/>
    <property type="match status" value="1"/>
</dbReference>
<comment type="similarity">
    <text evidence="2 11">Belongs to the LpxB family.</text>
</comment>
<dbReference type="SUPFAM" id="SSF53756">
    <property type="entry name" value="UDP-Glycosyltransferase/glycogen phosphorylase"/>
    <property type="match status" value="1"/>
</dbReference>
<organism evidence="12 13">
    <name type="scientific">Gallaecimonas pentaromativorans</name>
    <dbReference type="NCBI Taxonomy" id="584787"/>
    <lineage>
        <taxon>Bacteria</taxon>
        <taxon>Pseudomonadati</taxon>
        <taxon>Pseudomonadota</taxon>
        <taxon>Gammaproteobacteria</taxon>
        <taxon>Enterobacterales</taxon>
        <taxon>Gallaecimonadaceae</taxon>
        <taxon>Gallaecimonas</taxon>
    </lineage>
</organism>
<keyword evidence="6 11" id="KW-0441">Lipid A biosynthesis</keyword>
<dbReference type="HAMAP" id="MF_00392">
    <property type="entry name" value="LpxB"/>
    <property type="match status" value="1"/>
</dbReference>
<dbReference type="Proteomes" id="UP000268033">
    <property type="component" value="Unassembled WGS sequence"/>
</dbReference>
<evidence type="ECO:0000256" key="11">
    <source>
        <dbReference type="HAMAP-Rule" id="MF_00392"/>
    </source>
</evidence>
<comment type="function">
    <text evidence="1 11">Condensation of UDP-2,3-diacylglucosamine and 2,3-diacylglucosamine-1-phosphate to form lipid A disaccharide, a precursor of lipid A, a phosphorylated glycolipid that anchors the lipopolysaccharide to the outer membrane of the cell.</text>
</comment>
<evidence type="ECO:0000313" key="12">
    <source>
        <dbReference type="EMBL" id="ROQ28463.1"/>
    </source>
</evidence>
<sequence>MSRPLRVGMIAGEASGDLLGADLMASLQAQHPDIQFYGIGGPRMQALGFNSLFDMEELSVMGLVEVLKHLPRLLHIRKHIVRHFIDNPPDVFIGIDAPDFNLGVEKRLKDKGIKTVHYVSPSVWAWREKRVFKVKAATDLVLALLPFEKAFYDRYQHPCVFVGHPLADRMPLEVNVPAAWAELGLAEQHPTLAILPGSRGGEVARMAPLFKEAALKLKADNPALHFLVPAANAKRRAQIEAAFSDVADVTVVDGKGREVMAASDAVLLASGTATLEAMLAKKPMVVAYQVHPFTYWLAKKLVRVKRFSLPNLLADADWVPELIQDDATPAAIARAVQGALGAEQQANPARFRALHERIRQNASEQAAKAVLELLC</sequence>
<evidence type="ECO:0000256" key="4">
    <source>
        <dbReference type="ARBA" id="ARBA00020902"/>
    </source>
</evidence>
<keyword evidence="8 11" id="KW-0808">Transferase</keyword>
<dbReference type="AlphaFoldDB" id="A0A3N1PIP9"/>
<name>A0A3N1PIP9_9GAMM</name>
<evidence type="ECO:0000256" key="5">
    <source>
        <dbReference type="ARBA" id="ARBA00022516"/>
    </source>
</evidence>
<dbReference type="GO" id="GO:0005543">
    <property type="term" value="F:phospholipid binding"/>
    <property type="evidence" value="ECO:0007669"/>
    <property type="project" value="TreeGrafter"/>
</dbReference>